<dbReference type="AlphaFoldDB" id="A0A519BHG0"/>
<dbReference type="Proteomes" id="UP000316562">
    <property type="component" value="Unassembled WGS sequence"/>
</dbReference>
<proteinExistence type="predicted"/>
<sequence length="159" mass="18323">MNNQSSGNSSGNNSNSLGKGHSFQNYMSKVWLIGLFAAFVSGIAAPILILNWFYGKDFWKEYGMLKILIKSGQWTYLNLNIGHSAVMLAFYFLIENIIILEAIFMYTAYKIIKSEEKRHINIEAKYQEKVGNETKDKNFNKEEKQSKTQAQNNDKFKLE</sequence>
<evidence type="ECO:0000313" key="4">
    <source>
        <dbReference type="Proteomes" id="UP000316562"/>
    </source>
</evidence>
<keyword evidence="2" id="KW-0812">Transmembrane</keyword>
<feature type="region of interest" description="Disordered" evidence="1">
    <location>
        <begin position="133"/>
        <end position="159"/>
    </location>
</feature>
<evidence type="ECO:0000256" key="2">
    <source>
        <dbReference type="SAM" id="Phobius"/>
    </source>
</evidence>
<protein>
    <submittedName>
        <fullName evidence="3">Uncharacterized protein</fullName>
    </submittedName>
</protein>
<evidence type="ECO:0000313" key="3">
    <source>
        <dbReference type="EMBL" id="RZD16689.1"/>
    </source>
</evidence>
<accession>A0A519BHG0</accession>
<keyword evidence="2" id="KW-0472">Membrane</keyword>
<evidence type="ECO:0000256" key="1">
    <source>
        <dbReference type="SAM" id="MobiDB-lite"/>
    </source>
</evidence>
<feature type="transmembrane region" description="Helical" evidence="2">
    <location>
        <begin position="88"/>
        <end position="109"/>
    </location>
</feature>
<feature type="transmembrane region" description="Helical" evidence="2">
    <location>
        <begin position="30"/>
        <end position="54"/>
    </location>
</feature>
<organism evidence="3 4">
    <name type="scientific">Acididesulfobacter guangdongensis</name>
    <dbReference type="NCBI Taxonomy" id="2597225"/>
    <lineage>
        <taxon>Bacteria</taxon>
        <taxon>Deltaproteobacteria</taxon>
        <taxon>Candidatus Acidulodesulfobacterales</taxon>
        <taxon>Candidatus Acididesulfobacter</taxon>
    </lineage>
</organism>
<dbReference type="EMBL" id="SGBC01000001">
    <property type="protein sequence ID" value="RZD16689.1"/>
    <property type="molecule type" value="Genomic_DNA"/>
</dbReference>
<feature type="compositionally biased region" description="Basic and acidic residues" evidence="1">
    <location>
        <begin position="133"/>
        <end position="146"/>
    </location>
</feature>
<name>A0A519BHG0_ACIG2</name>
<comment type="caution">
    <text evidence="3">The sequence shown here is derived from an EMBL/GenBank/DDBJ whole genome shotgun (WGS) entry which is preliminary data.</text>
</comment>
<gene>
    <name evidence="3" type="ORF">EVJ46_00155</name>
</gene>
<reference evidence="3 4" key="1">
    <citation type="journal article" date="2019" name="ISME J.">
        <title>Insights into ecological role of a new deltaproteobacterial order Candidatus Acidulodesulfobacterales by metagenomics and metatranscriptomics.</title>
        <authorList>
            <person name="Tan S."/>
            <person name="Liu J."/>
            <person name="Fang Y."/>
            <person name="Hedlund B.P."/>
            <person name="Lian Z.H."/>
            <person name="Huang L.Y."/>
            <person name="Li J.T."/>
            <person name="Huang L.N."/>
            <person name="Li W.J."/>
            <person name="Jiang H.C."/>
            <person name="Dong H.L."/>
            <person name="Shu W.S."/>
        </authorList>
    </citation>
    <scope>NUCLEOTIDE SEQUENCE [LARGE SCALE GENOMIC DNA]</scope>
    <source>
        <strain evidence="3">AP2</strain>
    </source>
</reference>
<keyword evidence="2" id="KW-1133">Transmembrane helix</keyword>